<protein>
    <submittedName>
        <fullName evidence="1">Glucose-6-phosphate isomerase</fullName>
    </submittedName>
</protein>
<name>A0A0L7LZT6_PLAF4</name>
<dbReference type="GO" id="GO:0016853">
    <property type="term" value="F:isomerase activity"/>
    <property type="evidence" value="ECO:0007669"/>
    <property type="project" value="UniProtKB-KW"/>
</dbReference>
<dbReference type="OrthoDB" id="5831190at2759"/>
<gene>
    <name evidence="1" type="ORF">PFDG_01566</name>
</gene>
<dbReference type="KEGG" id="pfd:PFDG_01566"/>
<sequence>MNMEITNLKSYKELVTLSAEEKTKDLKDYLNDKNRSESLIKKFKNFYMDLSRQRYSEKTLNKLV</sequence>
<dbReference type="EMBL" id="DS016224">
    <property type="protein sequence ID" value="KOB86038.1"/>
    <property type="molecule type" value="Genomic_DNA"/>
</dbReference>
<reference evidence="2" key="2">
    <citation type="submission" date="2006-09" db="EMBL/GenBank/DDBJ databases">
        <title>The genome sequence of Plasmodium falciparum Dd2.</title>
        <authorList>
            <consortium name="The Broad Institute Genome Sequencing Platform"/>
            <person name="Birren B."/>
            <person name="Lander E."/>
            <person name="Galagan J."/>
            <person name="Nusbaum C."/>
            <person name="Devon K."/>
            <person name="Henn M."/>
            <person name="Jaffe D."/>
            <person name="Butler J."/>
            <person name="Alvarez P."/>
            <person name="Gnerre S."/>
            <person name="Grabherr M."/>
            <person name="Kleber M."/>
            <person name="Mauceli E."/>
            <person name="Brockman W."/>
            <person name="MacCallum I.A."/>
            <person name="Rounsley S."/>
            <person name="Young S."/>
            <person name="LaButti K."/>
            <person name="Pushparaj V."/>
            <person name="DeCaprio D."/>
            <person name="Crawford M."/>
            <person name="Koehrsen M."/>
            <person name="Engels R."/>
            <person name="Montgomery P."/>
            <person name="Pearson M."/>
            <person name="Howarth C."/>
            <person name="Larson L."/>
            <person name="Luoma S."/>
            <person name="White J."/>
            <person name="Kodira C."/>
            <person name="Zeng Q."/>
            <person name="O'Leary S."/>
            <person name="Yandava C."/>
            <person name="Alvarado L."/>
            <person name="Wirth D."/>
            <person name="Volkman S."/>
            <person name="Hartl D."/>
        </authorList>
    </citation>
    <scope>NUCLEOTIDE SEQUENCE [LARGE SCALE GENOMIC DNA]</scope>
</reference>
<dbReference type="AlphaFoldDB" id="A0A0L7LZT6"/>
<dbReference type="Gene3D" id="3.40.50.10490">
    <property type="entry name" value="Glucose-6-phosphate isomerase like protein, domain 1"/>
    <property type="match status" value="1"/>
</dbReference>
<evidence type="ECO:0000313" key="2">
    <source>
        <dbReference type="Proteomes" id="UP000054282"/>
    </source>
</evidence>
<reference evidence="2" key="1">
    <citation type="submission" date="2006-09" db="EMBL/GenBank/DDBJ databases">
        <title>Annotation of Plasmodium falciparum Dd2.</title>
        <authorList>
            <consortium name="The Broad Institute Genome Sequencing Platform"/>
            <person name="Volkman S.K."/>
            <person name="Neafsey D.E."/>
            <person name="Dash A.P."/>
            <person name="Chitnis C.E."/>
            <person name="Hartl D.L."/>
            <person name="Young S.K."/>
            <person name="Zeng Q."/>
            <person name="Koehrsen M."/>
            <person name="Alvarado L."/>
            <person name="Berlin A."/>
            <person name="Borenstein D."/>
            <person name="Chapman S.B."/>
            <person name="Chen Z."/>
            <person name="Engels R."/>
            <person name="Freedman E."/>
            <person name="Gellesch M."/>
            <person name="Goldberg J."/>
            <person name="Griggs A."/>
            <person name="Gujja S."/>
            <person name="Heilman E.R."/>
            <person name="Heiman D.I."/>
            <person name="Howarth C."/>
            <person name="Jen D."/>
            <person name="Larson L."/>
            <person name="Mehta T."/>
            <person name="Neiman D."/>
            <person name="Park D."/>
            <person name="Pearson M."/>
            <person name="Roberts A."/>
            <person name="Saif S."/>
            <person name="Shea T."/>
            <person name="Shenoy N."/>
            <person name="Sisk P."/>
            <person name="Stolte C."/>
            <person name="Sykes S."/>
            <person name="Walk T."/>
            <person name="White J."/>
            <person name="Yandava C."/>
            <person name="Haas B."/>
            <person name="Henn M.R."/>
            <person name="Nusbaum C."/>
            <person name="Birren B."/>
        </authorList>
    </citation>
    <scope>NUCLEOTIDE SEQUENCE [LARGE SCALE GENOMIC DNA]</scope>
</reference>
<organism evidence="1 2">
    <name type="scientific">Plasmodium falciparum (isolate Dd2)</name>
    <dbReference type="NCBI Taxonomy" id="57267"/>
    <lineage>
        <taxon>Eukaryota</taxon>
        <taxon>Sar</taxon>
        <taxon>Alveolata</taxon>
        <taxon>Apicomplexa</taxon>
        <taxon>Aconoidasida</taxon>
        <taxon>Haemosporida</taxon>
        <taxon>Plasmodiidae</taxon>
        <taxon>Plasmodium</taxon>
        <taxon>Plasmodium (Laverania)</taxon>
    </lineage>
</organism>
<dbReference type="Proteomes" id="UP000054282">
    <property type="component" value="Unassembled WGS sequence"/>
</dbReference>
<accession>A0A0L7LZT6</accession>
<proteinExistence type="predicted"/>
<evidence type="ECO:0000313" key="1">
    <source>
        <dbReference type="EMBL" id="KOB86038.1"/>
    </source>
</evidence>
<keyword evidence="1" id="KW-0413">Isomerase</keyword>